<feature type="domain" description="Fibronectin type-III" evidence="7">
    <location>
        <begin position="721"/>
        <end position="816"/>
    </location>
</feature>
<evidence type="ECO:0000256" key="3">
    <source>
        <dbReference type="SAM" id="MobiDB-lite"/>
    </source>
</evidence>
<evidence type="ECO:0000256" key="1">
    <source>
        <dbReference type="ARBA" id="ARBA00022737"/>
    </source>
</evidence>
<keyword evidence="9" id="KW-1185">Reference proteome</keyword>
<feature type="domain" description="Ig-like" evidence="6">
    <location>
        <begin position="481"/>
        <end position="571"/>
    </location>
</feature>
<evidence type="ECO:0000256" key="4">
    <source>
        <dbReference type="SAM" id="Phobius"/>
    </source>
</evidence>
<feature type="signal peptide" evidence="5">
    <location>
        <begin position="1"/>
        <end position="24"/>
    </location>
</feature>
<dbReference type="Pfam" id="PF00047">
    <property type="entry name" value="ig"/>
    <property type="match status" value="1"/>
</dbReference>
<accession>A0A2A2K8A8</accession>
<keyword evidence="5" id="KW-0732">Signal</keyword>
<protein>
    <submittedName>
        <fullName evidence="8">Uncharacterized protein</fullName>
    </submittedName>
</protein>
<feature type="transmembrane region" description="Helical" evidence="4">
    <location>
        <begin position="841"/>
        <end position="863"/>
    </location>
</feature>
<feature type="domain" description="Ig-like" evidence="6">
    <location>
        <begin position="34"/>
        <end position="125"/>
    </location>
</feature>
<keyword evidence="4" id="KW-0812">Transmembrane</keyword>
<keyword evidence="4" id="KW-0472">Membrane</keyword>
<dbReference type="SMART" id="SM00408">
    <property type="entry name" value="IGc2"/>
    <property type="match status" value="3"/>
</dbReference>
<keyword evidence="2" id="KW-1015">Disulfide bond</keyword>
<dbReference type="AlphaFoldDB" id="A0A2A2K8A8"/>
<evidence type="ECO:0000256" key="2">
    <source>
        <dbReference type="ARBA" id="ARBA00023157"/>
    </source>
</evidence>
<dbReference type="InterPro" id="IPR003599">
    <property type="entry name" value="Ig_sub"/>
</dbReference>
<dbReference type="Gene3D" id="2.60.40.10">
    <property type="entry name" value="Immunoglobulins"/>
    <property type="match status" value="6"/>
</dbReference>
<dbReference type="InterPro" id="IPR013151">
    <property type="entry name" value="Immunoglobulin_dom"/>
</dbReference>
<dbReference type="InterPro" id="IPR036179">
    <property type="entry name" value="Ig-like_dom_sf"/>
</dbReference>
<dbReference type="InterPro" id="IPR003598">
    <property type="entry name" value="Ig_sub2"/>
</dbReference>
<feature type="domain" description="Ig-like" evidence="6">
    <location>
        <begin position="267"/>
        <end position="359"/>
    </location>
</feature>
<dbReference type="InterPro" id="IPR007110">
    <property type="entry name" value="Ig-like_dom"/>
</dbReference>
<dbReference type="PROSITE" id="PS50853">
    <property type="entry name" value="FN3"/>
    <property type="match status" value="2"/>
</dbReference>
<keyword evidence="4" id="KW-1133">Transmembrane helix</keyword>
<dbReference type="SMART" id="SM00409">
    <property type="entry name" value="IG"/>
    <property type="match status" value="4"/>
</dbReference>
<dbReference type="CDD" id="cd00063">
    <property type="entry name" value="FN3"/>
    <property type="match status" value="2"/>
</dbReference>
<feature type="region of interest" description="Disordered" evidence="3">
    <location>
        <begin position="1037"/>
        <end position="1064"/>
    </location>
</feature>
<dbReference type="Pfam" id="PF13927">
    <property type="entry name" value="Ig_3"/>
    <property type="match status" value="1"/>
</dbReference>
<organism evidence="8 9">
    <name type="scientific">Diploscapter pachys</name>
    <dbReference type="NCBI Taxonomy" id="2018661"/>
    <lineage>
        <taxon>Eukaryota</taxon>
        <taxon>Metazoa</taxon>
        <taxon>Ecdysozoa</taxon>
        <taxon>Nematoda</taxon>
        <taxon>Chromadorea</taxon>
        <taxon>Rhabditida</taxon>
        <taxon>Rhabditina</taxon>
        <taxon>Rhabditomorpha</taxon>
        <taxon>Rhabditoidea</taxon>
        <taxon>Rhabditidae</taxon>
        <taxon>Diploscapter</taxon>
    </lineage>
</organism>
<dbReference type="SUPFAM" id="SSF49265">
    <property type="entry name" value="Fibronectin type III"/>
    <property type="match status" value="1"/>
</dbReference>
<dbReference type="CDD" id="cd00096">
    <property type="entry name" value="Ig"/>
    <property type="match status" value="1"/>
</dbReference>
<feature type="domain" description="Ig-like" evidence="6">
    <location>
        <begin position="138"/>
        <end position="242"/>
    </location>
</feature>
<feature type="compositionally biased region" description="Low complexity" evidence="3">
    <location>
        <begin position="1038"/>
        <end position="1050"/>
    </location>
</feature>
<name>A0A2A2K8A8_9BILA</name>
<dbReference type="Proteomes" id="UP000218231">
    <property type="component" value="Unassembled WGS sequence"/>
</dbReference>
<dbReference type="InterPro" id="IPR013783">
    <property type="entry name" value="Ig-like_fold"/>
</dbReference>
<proteinExistence type="predicted"/>
<dbReference type="SMART" id="SM00060">
    <property type="entry name" value="FN3"/>
    <property type="match status" value="2"/>
</dbReference>
<dbReference type="InterPro" id="IPR036116">
    <property type="entry name" value="FN3_sf"/>
</dbReference>
<dbReference type="InterPro" id="IPR003961">
    <property type="entry name" value="FN3_dom"/>
</dbReference>
<dbReference type="Pfam" id="PF00041">
    <property type="entry name" value="fn3"/>
    <property type="match status" value="1"/>
</dbReference>
<keyword evidence="1" id="KW-0677">Repeat</keyword>
<evidence type="ECO:0000313" key="9">
    <source>
        <dbReference type="Proteomes" id="UP000218231"/>
    </source>
</evidence>
<feature type="compositionally biased region" description="Polar residues" evidence="3">
    <location>
        <begin position="1051"/>
        <end position="1064"/>
    </location>
</feature>
<evidence type="ECO:0000313" key="8">
    <source>
        <dbReference type="EMBL" id="PAV70161.1"/>
    </source>
</evidence>
<dbReference type="GO" id="GO:0098609">
    <property type="term" value="P:cell-cell adhesion"/>
    <property type="evidence" value="ECO:0007669"/>
    <property type="project" value="TreeGrafter"/>
</dbReference>
<feature type="domain" description="Fibronectin type-III" evidence="7">
    <location>
        <begin position="592"/>
        <end position="695"/>
    </location>
</feature>
<gene>
    <name evidence="8" type="ORF">WR25_12790</name>
</gene>
<comment type="caution">
    <text evidence="8">The sequence shown here is derived from an EMBL/GenBank/DDBJ whole genome shotgun (WGS) entry which is preliminary data.</text>
</comment>
<dbReference type="GO" id="GO:0016020">
    <property type="term" value="C:membrane"/>
    <property type="evidence" value="ECO:0007669"/>
    <property type="project" value="UniProtKB-SubCell"/>
</dbReference>
<dbReference type="EMBL" id="LIAE01009348">
    <property type="protein sequence ID" value="PAV70161.1"/>
    <property type="molecule type" value="Genomic_DNA"/>
</dbReference>
<evidence type="ECO:0000259" key="7">
    <source>
        <dbReference type="PROSITE" id="PS50853"/>
    </source>
</evidence>
<sequence length="1064" mass="119187">MPKYKSKIWIFIYFLLILFDYVDAELRSQTFDLPSLWVHVDQLYLIKRNPTNLSCQLSPGYSEAKLSTIDWLKNGELLERVKEKIGGEAYDDYQVNGETLTLHNARQYMEGEYQCVADVSDIRLSNKQLIQTRLVSSPILIRRARITKFDKIRDHVLEVRRNEVARLPCAGLPDVIPGPPKICFEKLGSTECLGSNPNDTKFLATSTGLQISMAQPEDKGLYHCVVRNDYINQTRRSPKPVILYVKDDVIKLNEEQNDAIIEQQAQPEMVFPLKNTTIDKPIIVDAARGEDVILECVISRANIVWIKQNDTTPIITLNDREARVYQEWGNLRINKVTVDDSGIYACIGLSLLDSTKTIEETTQPRVYYNLVVHAPTAVNLTLAPQPDKSIVLECTAYNLRYEIPMAFVNGTALIDSIEQMGVPSNTDFFTNPIRVQMQVKTSFSGSVQCISRPAMEEAEVYGKELERGKSMNQFVMSSKNPNDDLIITGPTNLTVRAGRNTELPCIVQRVKSKHWMKDKGYVKIFGDDTRFRVAGSNSLKISQVQKSDEGWYTCVVTGVGSQQSRASAYLTVVTDAEALRTTQQEKLQFKKKDDKLIVDDVKGFVSNSDVRLQWTVLGSQEALNLIKKFKIEVKRNETNSDYFVAEEVSSHVRASTIKQLFPNNQYKFRVRLVREDDSEVLSSETKWMKIDLPDGDVIPPAPMVGSGVIKFKFRLLTTLKKLFQLESLEMISETSAQVTWNHTVPFPNAIAKHFIIMYFFNGSENGETISFDGGSTTQAVLPNLVPDSTYTIQVIAENLAGKSPPSNQMNLNTTASQNTGVMNTIKSVLHSINPHLTFQTAAIVLCLLFVTLLVMLICCVVFCNIRSPSTVKTQANGKFLDTSYRIFNEQKVHKSRIYNGPDDLFATDDIDESSPLKKFDDRRNSKSSDKFPFVEMGHLPNVYGTADGSLEFETNEQDDFDPQRNSTFLGSTKIPGTGMYTSQAARCYSPDSGTSHEVIVPLTTRTSAILTPPSQLTGSPQRVVAYKCPDALLYSPAGTSSSVTESSSGVHTNRNNCDSPTQAL</sequence>
<feature type="chain" id="PRO_5013217333" evidence="5">
    <location>
        <begin position="25"/>
        <end position="1064"/>
    </location>
</feature>
<evidence type="ECO:0000256" key="5">
    <source>
        <dbReference type="SAM" id="SignalP"/>
    </source>
</evidence>
<dbReference type="SUPFAM" id="SSF48726">
    <property type="entry name" value="Immunoglobulin"/>
    <property type="match status" value="4"/>
</dbReference>
<dbReference type="PANTHER" id="PTHR44170">
    <property type="entry name" value="PROTEIN SIDEKICK"/>
    <property type="match status" value="1"/>
</dbReference>
<dbReference type="PANTHER" id="PTHR44170:SF55">
    <property type="entry name" value="OBSCURIN ISOFORM X2"/>
    <property type="match status" value="1"/>
</dbReference>
<dbReference type="STRING" id="2018661.A0A2A2K8A8"/>
<evidence type="ECO:0000259" key="6">
    <source>
        <dbReference type="PROSITE" id="PS50835"/>
    </source>
</evidence>
<dbReference type="OrthoDB" id="5982258at2759"/>
<reference evidence="8 9" key="1">
    <citation type="journal article" date="2017" name="Curr. Biol.">
        <title>Genome architecture and evolution of a unichromosomal asexual nematode.</title>
        <authorList>
            <person name="Fradin H."/>
            <person name="Zegar C."/>
            <person name="Gutwein M."/>
            <person name="Lucas J."/>
            <person name="Kovtun M."/>
            <person name="Corcoran D."/>
            <person name="Baugh L.R."/>
            <person name="Kiontke K."/>
            <person name="Gunsalus K."/>
            <person name="Fitch D.H."/>
            <person name="Piano F."/>
        </authorList>
    </citation>
    <scope>NUCLEOTIDE SEQUENCE [LARGE SCALE GENOMIC DNA]</scope>
    <source>
        <strain evidence="8">PF1309</strain>
    </source>
</reference>
<dbReference type="PROSITE" id="PS50835">
    <property type="entry name" value="IG_LIKE"/>
    <property type="match status" value="4"/>
</dbReference>